<dbReference type="InterPro" id="IPR057214">
    <property type="entry name" value="DUF7892"/>
</dbReference>
<feature type="compositionally biased region" description="Pro residues" evidence="1">
    <location>
        <begin position="493"/>
        <end position="516"/>
    </location>
</feature>
<evidence type="ECO:0000256" key="1">
    <source>
        <dbReference type="SAM" id="MobiDB-lite"/>
    </source>
</evidence>
<feature type="region of interest" description="Disordered" evidence="1">
    <location>
        <begin position="1"/>
        <end position="60"/>
    </location>
</feature>
<feature type="compositionally biased region" description="Basic and acidic residues" evidence="1">
    <location>
        <begin position="1117"/>
        <end position="1130"/>
    </location>
</feature>
<feature type="region of interest" description="Disordered" evidence="1">
    <location>
        <begin position="168"/>
        <end position="190"/>
    </location>
</feature>
<dbReference type="PANTHER" id="PTHR48125:SF12">
    <property type="entry name" value="AT HOOK TRANSCRIPTION FACTOR FAMILY-RELATED"/>
    <property type="match status" value="1"/>
</dbReference>
<feature type="domain" description="DUF7892" evidence="2">
    <location>
        <begin position="671"/>
        <end position="809"/>
    </location>
</feature>
<comment type="caution">
    <text evidence="3">The sequence shown here is derived from an EMBL/GenBank/DDBJ whole genome shotgun (WGS) entry which is preliminary data.</text>
</comment>
<organism evidence="3 4">
    <name type="scientific">Sporothrix stenoceras</name>
    <dbReference type="NCBI Taxonomy" id="5173"/>
    <lineage>
        <taxon>Eukaryota</taxon>
        <taxon>Fungi</taxon>
        <taxon>Dikarya</taxon>
        <taxon>Ascomycota</taxon>
        <taxon>Pezizomycotina</taxon>
        <taxon>Sordariomycetes</taxon>
        <taxon>Sordariomycetidae</taxon>
        <taxon>Ophiostomatales</taxon>
        <taxon>Ophiostomataceae</taxon>
        <taxon>Sporothrix</taxon>
    </lineage>
</organism>
<reference evidence="3 4" key="1">
    <citation type="journal article" date="2024" name="IMA Fungus">
        <title>IMA Genome - F19 : A genome assembly and annotation guide to empower mycologists, including annotated draft genome sequences of Ceratocystis pirilliformis, Diaporthe australafricana, Fusarium ophioides, Paecilomyces lecythidis, and Sporothrix stenoceras.</title>
        <authorList>
            <person name="Aylward J."/>
            <person name="Wilson A.M."/>
            <person name="Visagie C.M."/>
            <person name="Spraker J."/>
            <person name="Barnes I."/>
            <person name="Buitendag C."/>
            <person name="Ceriani C."/>
            <person name="Del Mar Angel L."/>
            <person name="du Plessis D."/>
            <person name="Fuchs T."/>
            <person name="Gasser K."/>
            <person name="Kramer D."/>
            <person name="Li W."/>
            <person name="Munsamy K."/>
            <person name="Piso A."/>
            <person name="Price J.L."/>
            <person name="Sonnekus B."/>
            <person name="Thomas C."/>
            <person name="van der Nest A."/>
            <person name="van Dijk A."/>
            <person name="van Heerden A."/>
            <person name="van Vuuren N."/>
            <person name="Yilmaz N."/>
            <person name="Duong T.A."/>
            <person name="van der Merwe N.A."/>
            <person name="Wingfield M.J."/>
            <person name="Wingfield B.D."/>
        </authorList>
    </citation>
    <scope>NUCLEOTIDE SEQUENCE [LARGE SCALE GENOMIC DNA]</scope>
    <source>
        <strain evidence="3 4">CMW 5346</strain>
    </source>
</reference>
<dbReference type="PANTHER" id="PTHR48125">
    <property type="entry name" value="LP07818P1"/>
    <property type="match status" value="1"/>
</dbReference>
<feature type="compositionally biased region" description="Polar residues" evidence="1">
    <location>
        <begin position="827"/>
        <end position="837"/>
    </location>
</feature>
<accession>A0ABR3YLH2</accession>
<feature type="compositionally biased region" description="Polar residues" evidence="1">
    <location>
        <begin position="1"/>
        <end position="13"/>
    </location>
</feature>
<proteinExistence type="predicted"/>
<feature type="region of interest" description="Disordered" evidence="1">
    <location>
        <begin position="926"/>
        <end position="1047"/>
    </location>
</feature>
<evidence type="ECO:0000313" key="4">
    <source>
        <dbReference type="Proteomes" id="UP001583186"/>
    </source>
</evidence>
<feature type="region of interest" description="Disordered" evidence="1">
    <location>
        <begin position="531"/>
        <end position="553"/>
    </location>
</feature>
<protein>
    <recommendedName>
        <fullName evidence="2">DUF7892 domain-containing protein</fullName>
    </recommendedName>
</protein>
<feature type="region of interest" description="Disordered" evidence="1">
    <location>
        <begin position="219"/>
        <end position="271"/>
    </location>
</feature>
<feature type="compositionally biased region" description="Basic and acidic residues" evidence="1">
    <location>
        <begin position="174"/>
        <end position="190"/>
    </location>
</feature>
<keyword evidence="4" id="KW-1185">Reference proteome</keyword>
<feature type="region of interest" description="Disordered" evidence="1">
    <location>
        <begin position="584"/>
        <end position="631"/>
    </location>
</feature>
<evidence type="ECO:0000259" key="2">
    <source>
        <dbReference type="Pfam" id="PF25422"/>
    </source>
</evidence>
<dbReference type="Proteomes" id="UP001583186">
    <property type="component" value="Unassembled WGS sequence"/>
</dbReference>
<feature type="compositionally biased region" description="Low complexity" evidence="1">
    <location>
        <begin position="45"/>
        <end position="60"/>
    </location>
</feature>
<feature type="compositionally biased region" description="Pro residues" evidence="1">
    <location>
        <begin position="257"/>
        <end position="268"/>
    </location>
</feature>
<feature type="compositionally biased region" description="Pro residues" evidence="1">
    <location>
        <begin position="614"/>
        <end position="630"/>
    </location>
</feature>
<feature type="compositionally biased region" description="Basic and acidic residues" evidence="1">
    <location>
        <begin position="926"/>
        <end position="944"/>
    </location>
</feature>
<dbReference type="Pfam" id="PF25422">
    <property type="entry name" value="DUF7892"/>
    <property type="match status" value="1"/>
</dbReference>
<evidence type="ECO:0000313" key="3">
    <source>
        <dbReference type="EMBL" id="KAL1888641.1"/>
    </source>
</evidence>
<feature type="compositionally biased region" description="Basic and acidic residues" evidence="1">
    <location>
        <begin position="1038"/>
        <end position="1047"/>
    </location>
</feature>
<dbReference type="EMBL" id="JAWCUI010000088">
    <property type="protein sequence ID" value="KAL1888641.1"/>
    <property type="molecule type" value="Genomic_DNA"/>
</dbReference>
<feature type="region of interest" description="Disordered" evidence="1">
    <location>
        <begin position="646"/>
        <end position="669"/>
    </location>
</feature>
<feature type="compositionally biased region" description="Low complexity" evidence="1">
    <location>
        <begin position="584"/>
        <end position="595"/>
    </location>
</feature>
<feature type="region of interest" description="Disordered" evidence="1">
    <location>
        <begin position="430"/>
        <end position="519"/>
    </location>
</feature>
<feature type="region of interest" description="Disordered" evidence="1">
    <location>
        <begin position="1096"/>
        <end position="1177"/>
    </location>
</feature>
<feature type="region of interest" description="Disordered" evidence="1">
    <location>
        <begin position="888"/>
        <end position="908"/>
    </location>
</feature>
<sequence length="1177" mass="129372">MDTTDASKSNGSTDAPDVVMGDNASHQENDQEVDPLTKKRKATDGDASASASASADTNAVSDATVELPVQSKKAKLDPVPNVPADRSLLPAEEMDLLMSTAPTFLIPALPFVFVTSLSSVVPLHAIQRGQLPPSCTLTKIFWTSDVDTLREEFDSVKELGAPAVEEWQKGLSKRGSDQKADSSKWEKYDESGGVTNMRTLLHPEIKPQAAAVLEPPKISVPPKAAETPKTAIPADKPTVEPKEPASSEKSDLGAVVKPPPPPPPPPAKPKTAEEIDADWDFIQGPVRLKILRYAEEAIAGDWDDGDKVTKDNAPAFAADVLLHVRKRFYMEVDKEAQAARAAGRQPVVDPAEGPFTQKLTLENMKYVFDVKIKPITSKVRTELFACPLCDVSAKFFGFEGTIQHYAAKHTNVLSVGNIVVFWRAEWPEQPPFRPNPRVHKGTGTPVPLHPPSAVSVPNQRGPGPAAKRSGKDYQSFGPPPPGHFPAHQQPATYFPPPPPPPVQAPVSLPPPPPPLPLQQQPYQLVRPQILPFSTSNNGRDEPQYNGPSFAHGAQQAHTFGAPSYNHTGQPQTGPAVFQTPPFHPQPQHAAYQPFAGNNGRGGDRYAGAPSAAPQVPPRTAPPAAPVPSAPVPAQIANPFAASAPYQSQAPALAQPPAENKANNDPCAPKAPYQDRLDAVVRYAHEVWEGIMCLVNTTNEARAYALIYQTNKHFWGKFGEELPLALFKDRILNYKGMQLMGTARDFHCQACRLGLDDVPDNKKGDTSFRFRELVVHFLKEHVDGRTMKANPFNVNARKPERPIRDWLTQMAPAVAAAPQNARKVVPDTNDNQKLQGANVNKDAGGRATQPGVKIKEEEGTNDQPIASVRKAAAPREEPDLLGALEMHLDGEPVRRPSAVTRDPAPEARAPTRVVYVDEYGREVVPRYDNQRELHRDPRGCPRDADPYGYVVDERDESYQRRLPSPRGYPGGYGPPSRGPSGQYRERSPLPARRYVDERVYSGHLRNYEDEYERGAPPGPPRHYARAPPRQDFYSGYADGADRGGRPYRPVDYEPYEAYEVVRVAGPDGEYLTRRLVRREAPPADRRAQEHYYLREYVDDHRGPGPGYGARYDPLHAAAPEHEQRDVGEERSALPPQQQQRSVVRSDPSYYQEYDPHNPMSGGPMQGQEGSGLGHMQYQ</sequence>
<feature type="compositionally biased region" description="Basic and acidic residues" evidence="1">
    <location>
        <begin position="982"/>
        <end position="1007"/>
    </location>
</feature>
<gene>
    <name evidence="3" type="ORF">Sste5346_009433</name>
</gene>
<feature type="compositionally biased region" description="Low complexity" evidence="1">
    <location>
        <begin position="646"/>
        <end position="657"/>
    </location>
</feature>
<feature type="region of interest" description="Disordered" evidence="1">
    <location>
        <begin position="817"/>
        <end position="863"/>
    </location>
</feature>
<name>A0ABR3YLH2_9PEZI</name>
<feature type="compositionally biased region" description="Basic and acidic residues" evidence="1">
    <location>
        <begin position="237"/>
        <end position="251"/>
    </location>
</feature>